<feature type="transmembrane region" description="Helical" evidence="10">
    <location>
        <begin position="35"/>
        <end position="55"/>
    </location>
</feature>
<accession>A0A9F2WGG6</accession>
<comment type="subcellular location">
    <subcellularLocation>
        <location evidence="2">Secreted</location>
    </subcellularLocation>
</comment>
<feature type="domain" description="Pentraxin (PTX)" evidence="11">
    <location>
        <begin position="56"/>
        <end position="254"/>
    </location>
</feature>
<evidence type="ECO:0000313" key="12">
    <source>
        <dbReference type="Proteomes" id="UP000695026"/>
    </source>
</evidence>
<dbReference type="RefSeq" id="XP_007437812.1">
    <property type="nucleotide sequence ID" value="XM_007437750.3"/>
</dbReference>
<dbReference type="InterPro" id="IPR001759">
    <property type="entry name" value="PTX_dom"/>
</dbReference>
<keyword evidence="10" id="KW-0812">Transmembrane</keyword>
<evidence type="ECO:0000256" key="1">
    <source>
        <dbReference type="ARBA" id="ARBA00001913"/>
    </source>
</evidence>
<dbReference type="Gene3D" id="2.60.120.200">
    <property type="match status" value="1"/>
</dbReference>
<keyword evidence="10" id="KW-1133">Transmembrane helix</keyword>
<dbReference type="GO" id="GO:0001849">
    <property type="term" value="F:complement component C1q complex binding"/>
    <property type="evidence" value="ECO:0007669"/>
    <property type="project" value="TreeGrafter"/>
</dbReference>
<proteinExistence type="inferred from homology"/>
<dbReference type="PRINTS" id="PR00895">
    <property type="entry name" value="PENTAXIN"/>
</dbReference>
<evidence type="ECO:0000256" key="5">
    <source>
        <dbReference type="ARBA" id="ARBA00022729"/>
    </source>
</evidence>
<dbReference type="PANTHER" id="PTHR45869">
    <property type="entry name" value="C-REACTIVE PROTEIN-RELATED"/>
    <property type="match status" value="1"/>
</dbReference>
<sequence length="254" mass="28149">MNSTEKAKLPGGPPSSGLQKLVAKLGDTMEKESPLLRTVLLMIFCIPGILTGTVLEGKVFVFPKASSDSYVLLKPNLQQELQRFTVSLQFYTDLTRTFVLFSAASPQHDNEILIIRHPQEYHTCVGGECITFQASSLASRTTVRWEAVCMTWDSATGIIQLWLDGHRLPRKGAAKGYQVKRDMVVILGQEQDSYGGSFEVGQSFVGEMAEVYLWDTVLSAEQISGAHNRMTSTPLVGWNSLNFEIKGYVLIEPL</sequence>
<dbReference type="AlphaFoldDB" id="A0A9F2WGG6"/>
<dbReference type="KEGG" id="pbi:103062162"/>
<evidence type="ECO:0000256" key="4">
    <source>
        <dbReference type="ARBA" id="ARBA00022723"/>
    </source>
</evidence>
<dbReference type="GO" id="GO:0005615">
    <property type="term" value="C:extracellular space"/>
    <property type="evidence" value="ECO:0007669"/>
    <property type="project" value="TreeGrafter"/>
</dbReference>
<keyword evidence="4" id="KW-0479">Metal-binding</keyword>
<evidence type="ECO:0000256" key="2">
    <source>
        <dbReference type="ARBA" id="ARBA00004613"/>
    </source>
</evidence>
<evidence type="ECO:0000256" key="6">
    <source>
        <dbReference type="ARBA" id="ARBA00022837"/>
    </source>
</evidence>
<dbReference type="Pfam" id="PF00354">
    <property type="entry name" value="Pentaxin"/>
    <property type="match status" value="1"/>
</dbReference>
<dbReference type="PANTHER" id="PTHR45869:SF7">
    <property type="entry name" value="C-REACTIVE PROTEIN"/>
    <property type="match status" value="1"/>
</dbReference>
<comment type="caution">
    <text evidence="9">Lacks conserved residue(s) required for the propagation of feature annotation.</text>
</comment>
<dbReference type="InterPro" id="IPR051005">
    <property type="entry name" value="Pentraxin_domain"/>
</dbReference>
<protein>
    <submittedName>
        <fullName evidence="13">Mucosal pentraxin-like</fullName>
    </submittedName>
</protein>
<reference evidence="13" key="1">
    <citation type="submission" date="2025-08" db="UniProtKB">
        <authorList>
            <consortium name="RefSeq"/>
        </authorList>
    </citation>
    <scope>IDENTIFICATION</scope>
    <source>
        <tissue evidence="13">Liver</tissue>
    </source>
</reference>
<keyword evidence="6" id="KW-0106">Calcium</keyword>
<dbReference type="InterPro" id="IPR013320">
    <property type="entry name" value="ConA-like_dom_sf"/>
</dbReference>
<evidence type="ECO:0000256" key="3">
    <source>
        <dbReference type="ARBA" id="ARBA00022525"/>
    </source>
</evidence>
<keyword evidence="10" id="KW-0472">Membrane</keyword>
<comment type="cofactor">
    <cofactor evidence="1">
        <name>Ca(2+)</name>
        <dbReference type="ChEBI" id="CHEBI:29108"/>
    </cofactor>
</comment>
<evidence type="ECO:0000313" key="13">
    <source>
        <dbReference type="RefSeq" id="XP_007437812.1"/>
    </source>
</evidence>
<dbReference type="SUPFAM" id="SSF49899">
    <property type="entry name" value="Concanavalin A-like lectins/glucanases"/>
    <property type="match status" value="1"/>
</dbReference>
<organism evidence="12 13">
    <name type="scientific">Python bivittatus</name>
    <name type="common">Burmese python</name>
    <name type="synonym">Python molurus bivittatus</name>
    <dbReference type="NCBI Taxonomy" id="176946"/>
    <lineage>
        <taxon>Eukaryota</taxon>
        <taxon>Metazoa</taxon>
        <taxon>Chordata</taxon>
        <taxon>Craniata</taxon>
        <taxon>Vertebrata</taxon>
        <taxon>Euteleostomi</taxon>
        <taxon>Lepidosauria</taxon>
        <taxon>Squamata</taxon>
        <taxon>Bifurcata</taxon>
        <taxon>Unidentata</taxon>
        <taxon>Episquamata</taxon>
        <taxon>Toxicofera</taxon>
        <taxon>Serpentes</taxon>
        <taxon>Henophidia</taxon>
        <taxon>Pythonidae</taxon>
        <taxon>Python</taxon>
    </lineage>
</organism>
<dbReference type="SMART" id="SM00159">
    <property type="entry name" value="PTX"/>
    <property type="match status" value="1"/>
</dbReference>
<dbReference type="GeneID" id="103062162"/>
<dbReference type="FunFam" id="2.60.120.200:FF:000070">
    <property type="entry name" value="Serum amyloid P-component"/>
    <property type="match status" value="1"/>
</dbReference>
<dbReference type="OMA" id="IAEVYLW"/>
<keyword evidence="7" id="KW-1015">Disulfide bond</keyword>
<keyword evidence="12" id="KW-1185">Reference proteome</keyword>
<evidence type="ECO:0000256" key="8">
    <source>
        <dbReference type="ARBA" id="ARBA00038102"/>
    </source>
</evidence>
<dbReference type="OrthoDB" id="547680at2759"/>
<evidence type="ECO:0000259" key="11">
    <source>
        <dbReference type="PROSITE" id="PS51828"/>
    </source>
</evidence>
<dbReference type="GO" id="GO:0045087">
    <property type="term" value="P:innate immune response"/>
    <property type="evidence" value="ECO:0007669"/>
    <property type="project" value="TreeGrafter"/>
</dbReference>
<keyword evidence="5" id="KW-0732">Signal</keyword>
<comment type="similarity">
    <text evidence="8">Belongs to the pentraxin family.</text>
</comment>
<gene>
    <name evidence="13" type="primary">LOC103062162</name>
</gene>
<name>A0A9F2WGG6_PYTBI</name>
<keyword evidence="3" id="KW-0964">Secreted</keyword>
<evidence type="ECO:0000256" key="10">
    <source>
        <dbReference type="SAM" id="Phobius"/>
    </source>
</evidence>
<evidence type="ECO:0000256" key="7">
    <source>
        <dbReference type="ARBA" id="ARBA00023157"/>
    </source>
</evidence>
<dbReference type="PROSITE" id="PS51828">
    <property type="entry name" value="PTX_2"/>
    <property type="match status" value="1"/>
</dbReference>
<evidence type="ECO:0000256" key="9">
    <source>
        <dbReference type="PROSITE-ProRule" id="PRU01172"/>
    </source>
</evidence>
<dbReference type="Proteomes" id="UP000695026">
    <property type="component" value="Unplaced"/>
</dbReference>
<dbReference type="GO" id="GO:0046872">
    <property type="term" value="F:metal ion binding"/>
    <property type="evidence" value="ECO:0007669"/>
    <property type="project" value="UniProtKB-KW"/>
</dbReference>